<dbReference type="PROSITE" id="PS51354">
    <property type="entry name" value="GLUTAREDOXIN_2"/>
    <property type="match status" value="1"/>
</dbReference>
<dbReference type="SUPFAM" id="SSF52833">
    <property type="entry name" value="Thioredoxin-like"/>
    <property type="match status" value="1"/>
</dbReference>
<sequence length="263" mass="29165">MPSQRRMRVFALVIVVAIITTLYMTGSARQTRSSDFYTKTQTELQAREYERATKLRDADDVSARLKAAETAAKEVANEKVKKFQNSVDGGSDEKSVAGRLMMKDQDSTKKQVPGVANVGGRPRDREAAKPEAETQEEHEVEVELNAILKKSPIIIFSKSYCPHSADAKRILLKKYKIVPEPHVVELDQHPMGARLQAILGDTTGRRTVPNVLVIGKSIGGGDDIIELHQTNKLLQTIKSMGGSRIVEAELRDAGSRSEMRRRA</sequence>
<dbReference type="GO" id="GO:0005801">
    <property type="term" value="C:cis-Golgi network"/>
    <property type="evidence" value="ECO:0007669"/>
    <property type="project" value="UniProtKB-ARBA"/>
</dbReference>
<dbReference type="InterPro" id="IPR036249">
    <property type="entry name" value="Thioredoxin-like_sf"/>
</dbReference>
<gene>
    <name evidence="4" type="ORF">K504DRAFT_380726</name>
</gene>
<name>A0A6G1K937_9PLEO</name>
<evidence type="ECO:0000256" key="2">
    <source>
        <dbReference type="SAM" id="MobiDB-lite"/>
    </source>
</evidence>
<evidence type="ECO:0000313" key="5">
    <source>
        <dbReference type="Proteomes" id="UP000799428"/>
    </source>
</evidence>
<dbReference type="AlphaFoldDB" id="A0A6G1K937"/>
<dbReference type="Pfam" id="PF00462">
    <property type="entry name" value="Glutaredoxin"/>
    <property type="match status" value="1"/>
</dbReference>
<organism evidence="4 5">
    <name type="scientific">Pleomassaria siparia CBS 279.74</name>
    <dbReference type="NCBI Taxonomy" id="1314801"/>
    <lineage>
        <taxon>Eukaryota</taxon>
        <taxon>Fungi</taxon>
        <taxon>Dikarya</taxon>
        <taxon>Ascomycota</taxon>
        <taxon>Pezizomycotina</taxon>
        <taxon>Dothideomycetes</taxon>
        <taxon>Pleosporomycetidae</taxon>
        <taxon>Pleosporales</taxon>
        <taxon>Pleomassariaceae</taxon>
        <taxon>Pleomassaria</taxon>
    </lineage>
</organism>
<dbReference type="InterPro" id="IPR014025">
    <property type="entry name" value="Glutaredoxin_subgr"/>
</dbReference>
<feature type="region of interest" description="Disordered" evidence="2">
    <location>
        <begin position="105"/>
        <end position="139"/>
    </location>
</feature>
<keyword evidence="5" id="KW-1185">Reference proteome</keyword>
<dbReference type="GO" id="GO:0005796">
    <property type="term" value="C:Golgi lumen"/>
    <property type="evidence" value="ECO:0007669"/>
    <property type="project" value="TreeGrafter"/>
</dbReference>
<dbReference type="PRINTS" id="PR00160">
    <property type="entry name" value="GLUTAREDOXIN"/>
</dbReference>
<dbReference type="GO" id="GO:0004362">
    <property type="term" value="F:glutathione-disulfide reductase (NADPH) activity"/>
    <property type="evidence" value="ECO:0007669"/>
    <property type="project" value="UniProtKB-ARBA"/>
</dbReference>
<dbReference type="NCBIfam" id="TIGR02180">
    <property type="entry name" value="GRX_euk"/>
    <property type="match status" value="1"/>
</dbReference>
<comment type="similarity">
    <text evidence="1">Belongs to the glutaredoxin family. Monothiol subfamily.</text>
</comment>
<feature type="compositionally biased region" description="Basic and acidic residues" evidence="2">
    <location>
        <begin position="121"/>
        <end position="137"/>
    </location>
</feature>
<evidence type="ECO:0000256" key="1">
    <source>
        <dbReference type="ARBA" id="ARBA00009630"/>
    </source>
</evidence>
<evidence type="ECO:0000313" key="4">
    <source>
        <dbReference type="EMBL" id="KAF2709133.1"/>
    </source>
</evidence>
<dbReference type="GO" id="GO:0034599">
    <property type="term" value="P:cellular response to oxidative stress"/>
    <property type="evidence" value="ECO:0007669"/>
    <property type="project" value="TreeGrafter"/>
</dbReference>
<accession>A0A6G1K937</accession>
<dbReference type="InterPro" id="IPR011899">
    <property type="entry name" value="Glutaredoxin_euk/vir"/>
</dbReference>
<protein>
    <submittedName>
        <fullName evidence="4">Glutaredoxin</fullName>
    </submittedName>
</protein>
<dbReference type="GO" id="GO:0000324">
    <property type="term" value="C:fungal-type vacuole"/>
    <property type="evidence" value="ECO:0007669"/>
    <property type="project" value="TreeGrafter"/>
</dbReference>
<dbReference type="OrthoDB" id="423313at2759"/>
<dbReference type="PANTHER" id="PTHR45694:SF5">
    <property type="entry name" value="GLUTAREDOXIN 2"/>
    <property type="match status" value="1"/>
</dbReference>
<dbReference type="Proteomes" id="UP000799428">
    <property type="component" value="Unassembled WGS sequence"/>
</dbReference>
<evidence type="ECO:0000259" key="3">
    <source>
        <dbReference type="Pfam" id="PF00462"/>
    </source>
</evidence>
<dbReference type="PANTHER" id="PTHR45694">
    <property type="entry name" value="GLUTAREDOXIN 2"/>
    <property type="match status" value="1"/>
</dbReference>
<feature type="domain" description="Glutaredoxin" evidence="3">
    <location>
        <begin position="153"/>
        <end position="218"/>
    </location>
</feature>
<proteinExistence type="inferred from homology"/>
<dbReference type="CDD" id="cd03419">
    <property type="entry name" value="GRX_GRXh_1_2_like"/>
    <property type="match status" value="1"/>
</dbReference>
<dbReference type="Gene3D" id="3.40.30.10">
    <property type="entry name" value="Glutaredoxin"/>
    <property type="match status" value="1"/>
</dbReference>
<dbReference type="FunFam" id="3.40.30.10:FF:000093">
    <property type="entry name" value="Glutaredoxin 2"/>
    <property type="match status" value="1"/>
</dbReference>
<dbReference type="InterPro" id="IPR002109">
    <property type="entry name" value="Glutaredoxin"/>
</dbReference>
<reference evidence="4" key="1">
    <citation type="journal article" date="2020" name="Stud. Mycol.">
        <title>101 Dothideomycetes genomes: a test case for predicting lifestyles and emergence of pathogens.</title>
        <authorList>
            <person name="Haridas S."/>
            <person name="Albert R."/>
            <person name="Binder M."/>
            <person name="Bloem J."/>
            <person name="Labutti K."/>
            <person name="Salamov A."/>
            <person name="Andreopoulos B."/>
            <person name="Baker S."/>
            <person name="Barry K."/>
            <person name="Bills G."/>
            <person name="Bluhm B."/>
            <person name="Cannon C."/>
            <person name="Castanera R."/>
            <person name="Culley D."/>
            <person name="Daum C."/>
            <person name="Ezra D."/>
            <person name="Gonzalez J."/>
            <person name="Henrissat B."/>
            <person name="Kuo A."/>
            <person name="Liang C."/>
            <person name="Lipzen A."/>
            <person name="Lutzoni F."/>
            <person name="Magnuson J."/>
            <person name="Mondo S."/>
            <person name="Nolan M."/>
            <person name="Ohm R."/>
            <person name="Pangilinan J."/>
            <person name="Park H.-J."/>
            <person name="Ramirez L."/>
            <person name="Alfaro M."/>
            <person name="Sun H."/>
            <person name="Tritt A."/>
            <person name="Yoshinaga Y."/>
            <person name="Zwiers L.-H."/>
            <person name="Turgeon B."/>
            <person name="Goodwin S."/>
            <person name="Spatafora J."/>
            <person name="Crous P."/>
            <person name="Grigoriev I."/>
        </authorList>
    </citation>
    <scope>NUCLEOTIDE SEQUENCE</scope>
    <source>
        <strain evidence="4">CBS 279.74</strain>
    </source>
</reference>
<dbReference type="EMBL" id="MU005771">
    <property type="protein sequence ID" value="KAF2709133.1"/>
    <property type="molecule type" value="Genomic_DNA"/>
</dbReference>